<proteinExistence type="predicted"/>
<keyword evidence="2" id="KW-1185">Reference proteome</keyword>
<evidence type="ECO:0008006" key="3">
    <source>
        <dbReference type="Google" id="ProtNLM"/>
    </source>
</evidence>
<reference evidence="2" key="1">
    <citation type="submission" date="2016-11" db="EMBL/GenBank/DDBJ databases">
        <authorList>
            <person name="Varghese N."/>
            <person name="Submissions S."/>
        </authorList>
    </citation>
    <scope>NUCLEOTIDE SEQUENCE [LARGE SCALE GENOMIC DNA]</scope>
    <source>
        <strain evidence="2">DSM 16990</strain>
    </source>
</reference>
<accession>A0A1M5Q1D4</accession>
<name>A0A1M5Q1D4_9SPHI</name>
<dbReference type="AlphaFoldDB" id="A0A1M5Q1D4"/>
<sequence length="230" mass="27022">MILLLGMFTACNGQHAPNKELTKPVSKKEEKKIVHMEKFDIKKYEERKKKDFSYEGYQKDDNLYIQQYNGIKEGYVEMEYDKSLVTEYIEELQYKNGHRIVRTYDLEGNIKQNREYFSIDMEVGKWRDFSPAGLVLKEEDKDENYKMSLDRILAFGRENHVDFGETGKVKRYRSPDTKKYVWELYWNTGKPGKASGEATFRTVIIDDLSGKVMADKEASSPLFLIRNADN</sequence>
<evidence type="ECO:0000313" key="2">
    <source>
        <dbReference type="Proteomes" id="UP000184287"/>
    </source>
</evidence>
<dbReference type="EMBL" id="FQUQ01000012">
    <property type="protein sequence ID" value="SHH07273.1"/>
    <property type="molecule type" value="Genomic_DNA"/>
</dbReference>
<organism evidence="1 2">
    <name type="scientific">Pedobacter caeni</name>
    <dbReference type="NCBI Taxonomy" id="288992"/>
    <lineage>
        <taxon>Bacteria</taxon>
        <taxon>Pseudomonadati</taxon>
        <taxon>Bacteroidota</taxon>
        <taxon>Sphingobacteriia</taxon>
        <taxon>Sphingobacteriales</taxon>
        <taxon>Sphingobacteriaceae</taxon>
        <taxon>Pedobacter</taxon>
    </lineage>
</organism>
<gene>
    <name evidence="1" type="ORF">SAMN04488522_1126</name>
</gene>
<dbReference type="STRING" id="288992.SAMN04488522_1126"/>
<evidence type="ECO:0000313" key="1">
    <source>
        <dbReference type="EMBL" id="SHH07273.1"/>
    </source>
</evidence>
<dbReference type="Proteomes" id="UP000184287">
    <property type="component" value="Unassembled WGS sequence"/>
</dbReference>
<protein>
    <recommendedName>
        <fullName evidence="3">MORN repeat variant</fullName>
    </recommendedName>
</protein>